<reference evidence="1 2" key="1">
    <citation type="submission" date="2019-05" db="EMBL/GenBank/DDBJ databases">
        <title>Another draft genome of Portunus trituberculatus and its Hox gene families provides insights of decapod evolution.</title>
        <authorList>
            <person name="Jeong J.-H."/>
            <person name="Song I."/>
            <person name="Kim S."/>
            <person name="Choi T."/>
            <person name="Kim D."/>
            <person name="Ryu S."/>
            <person name="Kim W."/>
        </authorList>
    </citation>
    <scope>NUCLEOTIDE SEQUENCE [LARGE SCALE GENOMIC DNA]</scope>
    <source>
        <tissue evidence="1">Muscle</tissue>
    </source>
</reference>
<dbReference type="Proteomes" id="UP000324222">
    <property type="component" value="Unassembled WGS sequence"/>
</dbReference>
<gene>
    <name evidence="1" type="ORF">E2C01_097852</name>
</gene>
<organism evidence="1 2">
    <name type="scientific">Portunus trituberculatus</name>
    <name type="common">Swimming crab</name>
    <name type="synonym">Neptunus trituberculatus</name>
    <dbReference type="NCBI Taxonomy" id="210409"/>
    <lineage>
        <taxon>Eukaryota</taxon>
        <taxon>Metazoa</taxon>
        <taxon>Ecdysozoa</taxon>
        <taxon>Arthropoda</taxon>
        <taxon>Crustacea</taxon>
        <taxon>Multicrustacea</taxon>
        <taxon>Malacostraca</taxon>
        <taxon>Eumalacostraca</taxon>
        <taxon>Eucarida</taxon>
        <taxon>Decapoda</taxon>
        <taxon>Pleocyemata</taxon>
        <taxon>Brachyura</taxon>
        <taxon>Eubrachyura</taxon>
        <taxon>Portunoidea</taxon>
        <taxon>Portunidae</taxon>
        <taxon>Portuninae</taxon>
        <taxon>Portunus</taxon>
    </lineage>
</organism>
<evidence type="ECO:0000313" key="2">
    <source>
        <dbReference type="Proteomes" id="UP000324222"/>
    </source>
</evidence>
<evidence type="ECO:0000313" key="1">
    <source>
        <dbReference type="EMBL" id="MPD02278.1"/>
    </source>
</evidence>
<comment type="caution">
    <text evidence="1">The sequence shown here is derived from an EMBL/GenBank/DDBJ whole genome shotgun (WGS) entry which is preliminary data.</text>
</comment>
<keyword evidence="2" id="KW-1185">Reference proteome</keyword>
<name>A0A5B7KAL7_PORTR</name>
<protein>
    <submittedName>
        <fullName evidence="1">Uncharacterized protein</fullName>
    </submittedName>
</protein>
<accession>A0A5B7KAL7</accession>
<proteinExistence type="predicted"/>
<sequence length="9" mass="1104">MQARRQVDT</sequence>
<dbReference type="EMBL" id="VSRR010130716">
    <property type="protein sequence ID" value="MPD02278.1"/>
    <property type="molecule type" value="Genomic_DNA"/>
</dbReference>